<dbReference type="EMBL" id="CCKQ01014627">
    <property type="protein sequence ID" value="CDW86421.1"/>
    <property type="molecule type" value="Genomic_DNA"/>
</dbReference>
<evidence type="ECO:0000313" key="5">
    <source>
        <dbReference type="Proteomes" id="UP000039865"/>
    </source>
</evidence>
<sequence>MEEEQLAYNSDSGEEHVDIDAMSDDGGAQVGWIKWFCSLEGHEFLTEIDEDFIKDQFNLYGLQATFPKDKFKTCVKMILSPLAPNEEDLADEHFLELNQEASDLYGLIHSRYINTPRGIAKIYQKFLSGVYGYCPRALCDKQKVLPVGLSDSLKTSRFKVFCPRCEEVYLPKFRNVNIDGAYFGTSFPHVFLKHYPEAVILPPKIYLYEPKIYGFKICGKRGSKYHKPAEGTIKYVEDSLTGIDKEKLYKEFKSQNKENSGSQQQQQTATADSARGVQTQLKNLNLGAEQSTKTQINFNQASQNPSTTRKDGNEDSEASVINQGGKNKKKNKKNKNRQ</sequence>
<dbReference type="Gene3D" id="1.10.1820.10">
    <property type="entry name" value="protein kinase ck2 holoenzyme, chain C, domain 1"/>
    <property type="match status" value="1"/>
</dbReference>
<dbReference type="PANTHER" id="PTHR11740:SF0">
    <property type="entry name" value="CASEIN KINASE II SUBUNIT BETA"/>
    <property type="match status" value="1"/>
</dbReference>
<evidence type="ECO:0000256" key="1">
    <source>
        <dbReference type="ARBA" id="ARBA00006941"/>
    </source>
</evidence>
<dbReference type="FunFam" id="2.20.25.20:FF:000001">
    <property type="entry name" value="Casein kinase II subunit beta"/>
    <property type="match status" value="1"/>
</dbReference>
<feature type="region of interest" description="Disordered" evidence="3">
    <location>
        <begin position="254"/>
        <end position="338"/>
    </location>
</feature>
<keyword evidence="4" id="KW-0418">Kinase</keyword>
<evidence type="ECO:0000313" key="4">
    <source>
        <dbReference type="EMBL" id="CDW86421.1"/>
    </source>
</evidence>
<dbReference type="InterPro" id="IPR016149">
    <property type="entry name" value="Casein_kin_II_reg-sub_N"/>
</dbReference>
<dbReference type="Proteomes" id="UP000039865">
    <property type="component" value="Unassembled WGS sequence"/>
</dbReference>
<feature type="compositionally biased region" description="Basic residues" evidence="3">
    <location>
        <begin position="326"/>
        <end position="338"/>
    </location>
</feature>
<evidence type="ECO:0000256" key="2">
    <source>
        <dbReference type="RuleBase" id="RU361268"/>
    </source>
</evidence>
<comment type="subunit">
    <text evidence="2">Tetramer of two alpha and two beta subunits.</text>
</comment>
<feature type="region of interest" description="Disordered" evidence="3">
    <location>
        <begin position="1"/>
        <end position="20"/>
    </location>
</feature>
<keyword evidence="4" id="KW-0808">Transferase</keyword>
<dbReference type="PANTHER" id="PTHR11740">
    <property type="entry name" value="CASEIN KINASE II SUBUNIT BETA"/>
    <property type="match status" value="1"/>
</dbReference>
<reference evidence="4 5" key="1">
    <citation type="submission" date="2014-06" db="EMBL/GenBank/DDBJ databases">
        <authorList>
            <person name="Swart Estienne"/>
        </authorList>
    </citation>
    <scope>NUCLEOTIDE SEQUENCE [LARGE SCALE GENOMIC DNA]</scope>
    <source>
        <strain evidence="4 5">130c</strain>
    </source>
</reference>
<name>A0A078AWJ8_STYLE</name>
<evidence type="ECO:0000256" key="3">
    <source>
        <dbReference type="SAM" id="MobiDB-lite"/>
    </source>
</evidence>
<keyword evidence="5" id="KW-1185">Reference proteome</keyword>
<dbReference type="Gene3D" id="2.20.25.20">
    <property type="match status" value="1"/>
</dbReference>
<organism evidence="4 5">
    <name type="scientific">Stylonychia lemnae</name>
    <name type="common">Ciliate</name>
    <dbReference type="NCBI Taxonomy" id="5949"/>
    <lineage>
        <taxon>Eukaryota</taxon>
        <taxon>Sar</taxon>
        <taxon>Alveolata</taxon>
        <taxon>Ciliophora</taxon>
        <taxon>Intramacronucleata</taxon>
        <taxon>Spirotrichea</taxon>
        <taxon>Stichotrichia</taxon>
        <taxon>Sporadotrichida</taxon>
        <taxon>Oxytrichidae</taxon>
        <taxon>Stylonychinae</taxon>
        <taxon>Stylonychia</taxon>
    </lineage>
</organism>
<proteinExistence type="inferred from homology"/>
<feature type="compositionally biased region" description="Polar residues" evidence="3">
    <location>
        <begin position="276"/>
        <end position="307"/>
    </location>
</feature>
<accession>A0A078AWJ8</accession>
<dbReference type="PRINTS" id="PR00472">
    <property type="entry name" value="CASNKINASEII"/>
</dbReference>
<dbReference type="FunFam" id="1.10.1820.10:FF:000005">
    <property type="entry name" value="Casein kinase II subunit beta"/>
    <property type="match status" value="1"/>
</dbReference>
<dbReference type="InterPro" id="IPR035991">
    <property type="entry name" value="Casein_kinase_II_beta-like"/>
</dbReference>
<dbReference type="InterPro" id="IPR000704">
    <property type="entry name" value="Casein_kinase_II_reg-sub"/>
</dbReference>
<dbReference type="GO" id="GO:0019887">
    <property type="term" value="F:protein kinase regulator activity"/>
    <property type="evidence" value="ECO:0007669"/>
    <property type="project" value="InterPro"/>
</dbReference>
<dbReference type="OrthoDB" id="3971593at2759"/>
<dbReference type="GO" id="GO:0005956">
    <property type="term" value="C:protein kinase CK2 complex"/>
    <property type="evidence" value="ECO:0007669"/>
    <property type="project" value="UniProtKB-UniRule"/>
</dbReference>
<dbReference type="GO" id="GO:0016301">
    <property type="term" value="F:kinase activity"/>
    <property type="evidence" value="ECO:0007669"/>
    <property type="project" value="UniProtKB-KW"/>
</dbReference>
<dbReference type="AlphaFoldDB" id="A0A078AWJ8"/>
<dbReference type="Pfam" id="PF01214">
    <property type="entry name" value="CK_II_beta"/>
    <property type="match status" value="1"/>
</dbReference>
<comment type="similarity">
    <text evidence="1 2">Belongs to the casein kinase 2 subunit beta family.</text>
</comment>
<dbReference type="InParanoid" id="A0A078AWJ8"/>
<dbReference type="SUPFAM" id="SSF57798">
    <property type="entry name" value="Casein kinase II beta subunit"/>
    <property type="match status" value="1"/>
</dbReference>
<gene>
    <name evidence="4" type="primary">Contig18516.g19672</name>
    <name evidence="4" type="ORF">STYLEM_15516</name>
</gene>
<protein>
    <recommendedName>
        <fullName evidence="2">Casein kinase II subunit beta</fullName>
        <shortName evidence="2">CK II beta</shortName>
    </recommendedName>
</protein>
<dbReference type="FunCoup" id="A0A078AWJ8">
    <property type="interactions" value="30"/>
</dbReference>
<dbReference type="GO" id="GO:0005737">
    <property type="term" value="C:cytoplasm"/>
    <property type="evidence" value="ECO:0007669"/>
    <property type="project" value="TreeGrafter"/>
</dbReference>
<dbReference type="SMART" id="SM01085">
    <property type="entry name" value="CK_II_beta"/>
    <property type="match status" value="1"/>
</dbReference>